<gene>
    <name evidence="7" type="ORF">EVG20_g4868</name>
</gene>
<dbReference type="GO" id="GO:0005739">
    <property type="term" value="C:mitochondrion"/>
    <property type="evidence" value="ECO:0007669"/>
    <property type="project" value="TreeGrafter"/>
</dbReference>
<evidence type="ECO:0000256" key="4">
    <source>
        <dbReference type="SAM" id="Phobius"/>
    </source>
</evidence>
<keyword evidence="4" id="KW-0812">Transmembrane</keyword>
<feature type="domain" description="DUF6697" evidence="6">
    <location>
        <begin position="274"/>
        <end position="471"/>
    </location>
</feature>
<feature type="coiled-coil region" evidence="2">
    <location>
        <begin position="11"/>
        <end position="95"/>
    </location>
</feature>
<evidence type="ECO:0000259" key="6">
    <source>
        <dbReference type="Pfam" id="PF20411"/>
    </source>
</evidence>
<dbReference type="SUPFAM" id="SSF51735">
    <property type="entry name" value="NAD(P)-binding Rossmann-fold domains"/>
    <property type="match status" value="1"/>
</dbReference>
<feature type="region of interest" description="Disordered" evidence="3">
    <location>
        <begin position="110"/>
        <end position="230"/>
    </location>
</feature>
<comment type="similarity">
    <text evidence="1">Belongs to the saccharopine dehydrogenase family.</text>
</comment>
<dbReference type="PANTHER" id="PTHR12286">
    <property type="entry name" value="SACCHAROPINE DEHYDROGENASE-LIKE OXIDOREDUCTASE"/>
    <property type="match status" value="1"/>
</dbReference>
<feature type="compositionally biased region" description="Basic and acidic residues" evidence="3">
    <location>
        <begin position="147"/>
        <end position="156"/>
    </location>
</feature>
<dbReference type="InterPro" id="IPR036291">
    <property type="entry name" value="NAD(P)-bd_dom_sf"/>
</dbReference>
<feature type="domain" description="Saccharopine dehydrogenase NADP binding" evidence="5">
    <location>
        <begin position="611"/>
        <end position="712"/>
    </location>
</feature>
<evidence type="ECO:0000259" key="5">
    <source>
        <dbReference type="Pfam" id="PF03435"/>
    </source>
</evidence>
<dbReference type="GO" id="GO:0005886">
    <property type="term" value="C:plasma membrane"/>
    <property type="evidence" value="ECO:0007669"/>
    <property type="project" value="TreeGrafter"/>
</dbReference>
<dbReference type="InterPro" id="IPR005097">
    <property type="entry name" value="Sacchrp_dh_NADP-bd"/>
</dbReference>
<dbReference type="InterPro" id="IPR046520">
    <property type="entry name" value="DUF6697"/>
</dbReference>
<dbReference type="OrthoDB" id="10268090at2759"/>
<dbReference type="AlphaFoldDB" id="A0A4Y9YVH3"/>
<dbReference type="EMBL" id="SEOQ01000267">
    <property type="protein sequence ID" value="TFY66222.1"/>
    <property type="molecule type" value="Genomic_DNA"/>
</dbReference>
<protein>
    <submittedName>
        <fullName evidence="7">Uncharacterized protein</fullName>
    </submittedName>
</protein>
<keyword evidence="4" id="KW-1133">Transmembrane helix</keyword>
<keyword evidence="8" id="KW-1185">Reference proteome</keyword>
<evidence type="ECO:0000313" key="7">
    <source>
        <dbReference type="EMBL" id="TFY66222.1"/>
    </source>
</evidence>
<keyword evidence="2" id="KW-0175">Coiled coil</keyword>
<accession>A0A4Y9YVH3</accession>
<feature type="compositionally biased region" description="Polar residues" evidence="3">
    <location>
        <begin position="163"/>
        <end position="172"/>
    </location>
</feature>
<dbReference type="Pfam" id="PF03435">
    <property type="entry name" value="Sacchrp_dh_NADP"/>
    <property type="match status" value="1"/>
</dbReference>
<dbReference type="InterPro" id="IPR051276">
    <property type="entry name" value="Saccharopine_DH-like_oxidrdct"/>
</dbReference>
<dbReference type="GO" id="GO:0005811">
    <property type="term" value="C:lipid droplet"/>
    <property type="evidence" value="ECO:0007669"/>
    <property type="project" value="TreeGrafter"/>
</dbReference>
<reference evidence="7 8" key="1">
    <citation type="submission" date="2019-02" db="EMBL/GenBank/DDBJ databases">
        <title>Genome sequencing of the rare red list fungi Dentipellis fragilis.</title>
        <authorList>
            <person name="Buettner E."/>
            <person name="Kellner H."/>
        </authorList>
    </citation>
    <scope>NUCLEOTIDE SEQUENCE [LARGE SCALE GENOMIC DNA]</scope>
    <source>
        <strain evidence="7 8">DSM 105465</strain>
    </source>
</reference>
<keyword evidence="4" id="KW-0472">Membrane</keyword>
<organism evidence="7 8">
    <name type="scientific">Dentipellis fragilis</name>
    <dbReference type="NCBI Taxonomy" id="205917"/>
    <lineage>
        <taxon>Eukaryota</taxon>
        <taxon>Fungi</taxon>
        <taxon>Dikarya</taxon>
        <taxon>Basidiomycota</taxon>
        <taxon>Agaricomycotina</taxon>
        <taxon>Agaricomycetes</taxon>
        <taxon>Russulales</taxon>
        <taxon>Hericiaceae</taxon>
        <taxon>Dentipellis</taxon>
    </lineage>
</organism>
<dbReference type="GO" id="GO:0009247">
    <property type="term" value="P:glycolipid biosynthetic process"/>
    <property type="evidence" value="ECO:0007669"/>
    <property type="project" value="TreeGrafter"/>
</dbReference>
<proteinExistence type="inferred from homology"/>
<comment type="caution">
    <text evidence="7">The sequence shown here is derived from an EMBL/GenBank/DDBJ whole genome shotgun (WGS) entry which is preliminary data.</text>
</comment>
<sequence length="1025" mass="112607">MAKNKPPAPNTESLEGRVMRLEKELRDAMHKNDALKTQSFREKEDFERQISRLKEDMVGEAKRMGECVEEARRSRDELRQALGKKDKALEQAKSRVADCKGKLGASRAELAKLRAQMTTEPSSVREDSDAPPPAVETPPTAPPKIKIKTENVETPRLKRPTTYHAQSSSSDEANPKRRKMEHREENNALDLPSASTSTPAKATRRYDSLGEKKRVRPKNKNLAKDTADRPLASTSGIPVVITASASSLSALQQRIAAVTTFTVQLPSKISPMGVSRAFLVAAYGIRGSMFGKIMPEMNVPRGTARPIILPRLEFSPGLPSSPGAPGTMLTNRPDILHCGPVSLWIKAVPGEGLWKYFGNYDFVRSVQPLTAAEARSFDESTVSAWALLLSSNAWDSSHAELRARLWLHKVGAAATETVVAHHVDLLRTKKSPIDLNKSDISEALQSWKETLHVVTMRCVGYDYDFLADMETRWRKWQAVQPELPLKMATLGCYSIWRLAQVQFRSMLRWQQVTCLPWCTCASSTATFEKYDLRIHHCTQLDVDANDAGCSSAKRTRRQLLACAAQGNLSSQDGHGRHSEPALTTALSLLNVLPTLRCHLISAYVLAPASKGYSGRLVTQYLLEHPQGTQFTFAIGVRSRQKLLSFFPDLPASVPVYELDVTNEAEVEAAVQKVKVVVSTVGPYWRYGTPVVKACAEHGVHYVDITGETAWLYEIIRMYDYLASKTHAIIVPSCGFDSIPSDIAVHLSNKTLKALAPSSSSDIGSSTTAVYFKGGIGAGSFQTAISFIEDVPDSKKAFIKRDWCLSPVTGVVSPPDRLVWTLPYSTPPISGGFFIMRDANRAIVQRTAGLLEYQARSSSLNRKELQPYGTQFTYDEFLVQSNVISSIALTLGFAFSGFCLAFFAPARWLYKRLIPSTGTGPSPDSLKNGFMKYINITSSNSTPGTPQTLVRTVIKGDGDPGLTLTAIMLVESALCILSTPVSELPPLARKGGILTPMTAMGDALIERLKETGKFTFESEVLVGSQS</sequence>
<feature type="transmembrane region" description="Helical" evidence="4">
    <location>
        <begin position="882"/>
        <end position="903"/>
    </location>
</feature>
<name>A0A4Y9YVH3_9AGAM</name>
<dbReference type="Gene3D" id="3.40.50.720">
    <property type="entry name" value="NAD(P)-binding Rossmann-like Domain"/>
    <property type="match status" value="1"/>
</dbReference>
<evidence type="ECO:0000256" key="2">
    <source>
        <dbReference type="SAM" id="Coils"/>
    </source>
</evidence>
<dbReference type="PANTHER" id="PTHR12286:SF5">
    <property type="entry name" value="SACCHAROPINE DEHYDROGENASE-LIKE OXIDOREDUCTASE"/>
    <property type="match status" value="1"/>
</dbReference>
<evidence type="ECO:0000256" key="1">
    <source>
        <dbReference type="ARBA" id="ARBA00038048"/>
    </source>
</evidence>
<evidence type="ECO:0000256" key="3">
    <source>
        <dbReference type="SAM" id="MobiDB-lite"/>
    </source>
</evidence>
<evidence type="ECO:0000313" key="8">
    <source>
        <dbReference type="Proteomes" id="UP000298327"/>
    </source>
</evidence>
<dbReference type="Pfam" id="PF20411">
    <property type="entry name" value="DUF6697"/>
    <property type="match status" value="1"/>
</dbReference>
<dbReference type="Proteomes" id="UP000298327">
    <property type="component" value="Unassembled WGS sequence"/>
</dbReference>
<feature type="compositionally biased region" description="Pro residues" evidence="3">
    <location>
        <begin position="130"/>
        <end position="142"/>
    </location>
</feature>